<name>G5SBQ3_SALET</name>
<dbReference type="Proteomes" id="UP000003536">
    <property type="component" value="Unassembled WGS sequence"/>
</dbReference>
<dbReference type="AlphaFoldDB" id="G5SBQ3"/>
<accession>G5SBQ3</accession>
<evidence type="ECO:0000313" key="2">
    <source>
        <dbReference type="Proteomes" id="UP000003536"/>
    </source>
</evidence>
<protein>
    <submittedName>
        <fullName evidence="1">Transcriptional regulator yidN, Cro/CI family</fullName>
    </submittedName>
</protein>
<sequence>MVLQGGKMDNLTHYLATTLRTLRHQRGWSLSRLAEISEFIASGGDLGDLRRLKSHVRADRA</sequence>
<dbReference type="EMBL" id="AFCX01000867">
    <property type="protein sequence ID" value="EHD03142.1"/>
    <property type="molecule type" value="Genomic_DNA"/>
</dbReference>
<evidence type="ECO:0000313" key="1">
    <source>
        <dbReference type="EMBL" id="EHD03142.1"/>
    </source>
</evidence>
<proteinExistence type="predicted"/>
<comment type="caution">
    <text evidence="1">The sequence shown here is derived from an EMBL/GenBank/DDBJ whole genome shotgun (WGS) entry which is preliminary data.</text>
</comment>
<reference evidence="1 2" key="1">
    <citation type="journal article" date="2011" name="BMC Genomics">
        <title>Genome sequencing reveals diversification of virulence factor content and possible host adaptation in distinct subpopulations of Salmonella enterica.</title>
        <authorList>
            <person name="den Bakker H.C."/>
            <person name="Moreno Switt A.I."/>
            <person name="Govoni G."/>
            <person name="Cummings C.A."/>
            <person name="Ranieri M.L."/>
            <person name="Degoricija L."/>
            <person name="Hoelzer K."/>
            <person name="Rodriguez-Rivera L.D."/>
            <person name="Brown S."/>
            <person name="Bolchacova E."/>
            <person name="Furtado M.R."/>
            <person name="Wiedmann M."/>
        </authorList>
    </citation>
    <scope>NUCLEOTIDE SEQUENCE [LARGE SCALE GENOMIC DNA]</scope>
    <source>
        <strain evidence="1 2">A4-580</strain>
    </source>
</reference>
<gene>
    <name evidence="1" type="ORF">LTSEWAN_2601</name>
</gene>
<organism evidence="1 2">
    <name type="scientific">Salmonella enterica subsp. enterica serovar Wandsworth str. A4-580</name>
    <dbReference type="NCBI Taxonomy" id="913086"/>
    <lineage>
        <taxon>Bacteria</taxon>
        <taxon>Pseudomonadati</taxon>
        <taxon>Pseudomonadota</taxon>
        <taxon>Gammaproteobacteria</taxon>
        <taxon>Enterobacterales</taxon>
        <taxon>Enterobacteriaceae</taxon>
        <taxon>Salmonella</taxon>
    </lineage>
</organism>